<comment type="similarity">
    <text evidence="1 4">Belongs to the UDP-glycosyltransferase family.</text>
</comment>
<organism evidence="6">
    <name type="scientific">Epimedium koreanum</name>
    <dbReference type="NCBI Taxonomy" id="63351"/>
    <lineage>
        <taxon>Eukaryota</taxon>
        <taxon>Viridiplantae</taxon>
        <taxon>Streptophyta</taxon>
        <taxon>Embryophyta</taxon>
        <taxon>Tracheophyta</taxon>
        <taxon>Spermatophyta</taxon>
        <taxon>Magnoliopsida</taxon>
        <taxon>Ranunculales</taxon>
        <taxon>Berberidaceae</taxon>
        <taxon>Podophylloideae</taxon>
        <taxon>Epimedieae</taxon>
        <taxon>Epimedium</taxon>
    </lineage>
</organism>
<evidence type="ECO:0000256" key="1">
    <source>
        <dbReference type="ARBA" id="ARBA00009995"/>
    </source>
</evidence>
<dbReference type="AlphaFoldDB" id="A0A8B0H7F9"/>
<evidence type="ECO:0000256" key="3">
    <source>
        <dbReference type="ARBA" id="ARBA00022679"/>
    </source>
</evidence>
<dbReference type="GO" id="GO:0080044">
    <property type="term" value="F:quercetin 7-O-glucosyltransferase activity"/>
    <property type="evidence" value="ECO:0007669"/>
    <property type="project" value="TreeGrafter"/>
</dbReference>
<evidence type="ECO:0000256" key="5">
    <source>
        <dbReference type="RuleBase" id="RU362057"/>
    </source>
</evidence>
<dbReference type="Pfam" id="PF00201">
    <property type="entry name" value="UDPGT"/>
    <property type="match status" value="1"/>
</dbReference>
<evidence type="ECO:0000256" key="4">
    <source>
        <dbReference type="RuleBase" id="RU003718"/>
    </source>
</evidence>
<dbReference type="EC" id="2.4.1.-" evidence="5"/>
<keyword evidence="3 4" id="KW-0808">Transferase</keyword>
<keyword evidence="2 4" id="KW-0328">Glycosyltransferase</keyword>
<dbReference type="SUPFAM" id="SSF53756">
    <property type="entry name" value="UDP-Glycosyltransferase/glycogen phosphorylase"/>
    <property type="match status" value="1"/>
</dbReference>
<dbReference type="PROSITE" id="PS00375">
    <property type="entry name" value="UDPGT"/>
    <property type="match status" value="1"/>
</dbReference>
<dbReference type="Gene3D" id="3.40.50.2000">
    <property type="entry name" value="Glycogen Phosphorylase B"/>
    <property type="match status" value="2"/>
</dbReference>
<dbReference type="InterPro" id="IPR002213">
    <property type="entry name" value="UDP_glucos_trans"/>
</dbReference>
<dbReference type="GO" id="GO:0080043">
    <property type="term" value="F:quercetin 3-O-glucosyltransferase activity"/>
    <property type="evidence" value="ECO:0007669"/>
    <property type="project" value="TreeGrafter"/>
</dbReference>
<accession>A0A8B0H7F9</accession>
<sequence>MSGENVHVAVLAFPFGTHAAPLLTLTQRLSTSAPNATFSFLSTTQSNTSIFTTQNLPNIKAYNIDDEPGNHVYTGSHEDYDLFMRSIPTIYNNGIQKSVLETGKSITCFLTDLFLFHAADLAEELKVPWIPFWTAGACSLSTHLHTDLIIKTITNHPGREDMKLNFIPGMPTALQIKDLPMEVFGGDMGSMFVQLLLQMGKTLLRATAVALNTFEELEQSVVDDFKLKFQHCLAIGPFTLTNPKTLDLDRHDCLSWLSNQKPESVVYISFGTLMVPPPDEITALADALEKSGVPFLWSLKDNFKGQLPEGFMDRVSRRGMVVPWAPQAKVLEHPNVAVFVTHCGWNSVLESITGGVPMICRPFFGDQKPNGRLVSDVWGIGVGAKDGVLSKDGLIDAFDLVVSKEQGKKLREKVQTLKEVATQAVGDKGSSTTNFNKLLGLVTSTN</sequence>
<protein>
    <recommendedName>
        <fullName evidence="5">Glycosyltransferase</fullName>
        <ecNumber evidence="5">2.4.1.-</ecNumber>
    </recommendedName>
</protein>
<name>A0A8B0H7F9_9MAGN</name>
<dbReference type="PANTHER" id="PTHR11926:SF1494">
    <property type="entry name" value="FLAVONOL 3-O-GLUCOSYLTRANSFERASE UGT76E12-RELATED"/>
    <property type="match status" value="1"/>
</dbReference>
<dbReference type="CDD" id="cd03784">
    <property type="entry name" value="GT1_Gtf-like"/>
    <property type="match status" value="1"/>
</dbReference>
<reference evidence="6" key="1">
    <citation type="journal article" name="Biochem. Eng. J.">
        <title>Identification and characterization of three flavonoid 3-O-glycosyltransferases from Epimedium koreanum Nakai.</title>
        <authorList>
            <person name="Lyu Y."/>
            <person name="Liu S."/>
            <person name="Gao S."/>
            <person name="Zhou J."/>
        </authorList>
    </citation>
    <scope>NUCLEOTIDE SEQUENCE</scope>
</reference>
<dbReference type="InterPro" id="IPR035595">
    <property type="entry name" value="UDP_glycos_trans_CS"/>
</dbReference>
<evidence type="ECO:0000313" key="6">
    <source>
        <dbReference type="EMBL" id="QTU90760.1"/>
    </source>
</evidence>
<dbReference type="PANTHER" id="PTHR11926">
    <property type="entry name" value="GLUCOSYL/GLUCURONOSYL TRANSFERASES"/>
    <property type="match status" value="1"/>
</dbReference>
<proteinExistence type="evidence at transcript level"/>
<dbReference type="FunFam" id="3.40.50.2000:FF:000091">
    <property type="entry name" value="Glycosyltransferase"/>
    <property type="match status" value="1"/>
</dbReference>
<evidence type="ECO:0000256" key="2">
    <source>
        <dbReference type="ARBA" id="ARBA00022676"/>
    </source>
</evidence>
<dbReference type="EMBL" id="MT547756">
    <property type="protein sequence ID" value="QTU90760.1"/>
    <property type="molecule type" value="mRNA"/>
</dbReference>